<feature type="compositionally biased region" description="Low complexity" evidence="1">
    <location>
        <begin position="31"/>
        <end position="48"/>
    </location>
</feature>
<reference evidence="2 3" key="1">
    <citation type="journal article" date="2015" name="Nat. Commun.">
        <title>Outbred genome sequencing and CRISPR/Cas9 gene editing in butterflies.</title>
        <authorList>
            <person name="Li X."/>
            <person name="Fan D."/>
            <person name="Zhang W."/>
            <person name="Liu G."/>
            <person name="Zhang L."/>
            <person name="Zhao L."/>
            <person name="Fang X."/>
            <person name="Chen L."/>
            <person name="Dong Y."/>
            <person name="Chen Y."/>
            <person name="Ding Y."/>
            <person name="Zhao R."/>
            <person name="Feng M."/>
            <person name="Zhu Y."/>
            <person name="Feng Y."/>
            <person name="Jiang X."/>
            <person name="Zhu D."/>
            <person name="Xiang H."/>
            <person name="Feng X."/>
            <person name="Li S."/>
            <person name="Wang J."/>
            <person name="Zhang G."/>
            <person name="Kronforst M.R."/>
            <person name="Wang W."/>
        </authorList>
    </citation>
    <scope>NUCLEOTIDE SEQUENCE [LARGE SCALE GENOMIC DNA]</scope>
    <source>
        <strain evidence="2">Ya'a_city_454_Pm</strain>
        <tissue evidence="2">Whole body</tissue>
    </source>
</reference>
<keyword evidence="3" id="KW-1185">Reference proteome</keyword>
<organism evidence="2 3">
    <name type="scientific">Papilio machaon</name>
    <name type="common">Old World swallowtail butterfly</name>
    <dbReference type="NCBI Taxonomy" id="76193"/>
    <lineage>
        <taxon>Eukaryota</taxon>
        <taxon>Metazoa</taxon>
        <taxon>Ecdysozoa</taxon>
        <taxon>Arthropoda</taxon>
        <taxon>Hexapoda</taxon>
        <taxon>Insecta</taxon>
        <taxon>Pterygota</taxon>
        <taxon>Neoptera</taxon>
        <taxon>Endopterygota</taxon>
        <taxon>Lepidoptera</taxon>
        <taxon>Glossata</taxon>
        <taxon>Ditrysia</taxon>
        <taxon>Papilionoidea</taxon>
        <taxon>Papilionidae</taxon>
        <taxon>Papilioninae</taxon>
        <taxon>Papilio</taxon>
    </lineage>
</organism>
<sequence length="67" mass="7683">MFFASNFLDSVRRALIFPPLLRSLKPSPVLSSTFSPNPNSPSKFSNNNLLEVRSQRNALYRSRQRTL</sequence>
<proteinExistence type="predicted"/>
<protein>
    <submittedName>
        <fullName evidence="2">Uncharacterized protein</fullName>
    </submittedName>
</protein>
<dbReference type="AlphaFoldDB" id="A0A0N0PFT0"/>
<dbReference type="EMBL" id="LADJ01060098">
    <property type="protein sequence ID" value="KPJ21604.1"/>
    <property type="molecule type" value="Genomic_DNA"/>
</dbReference>
<accession>A0A0N0PFT0</accession>
<evidence type="ECO:0000313" key="2">
    <source>
        <dbReference type="EMBL" id="KPJ21604.1"/>
    </source>
</evidence>
<dbReference type="Proteomes" id="UP000053240">
    <property type="component" value="Unassembled WGS sequence"/>
</dbReference>
<feature type="region of interest" description="Disordered" evidence="1">
    <location>
        <begin position="28"/>
        <end position="48"/>
    </location>
</feature>
<name>A0A0N0PFT0_PAPMA</name>
<gene>
    <name evidence="2" type="ORF">RR48_00496</name>
</gene>
<evidence type="ECO:0000313" key="3">
    <source>
        <dbReference type="Proteomes" id="UP000053240"/>
    </source>
</evidence>
<evidence type="ECO:0000256" key="1">
    <source>
        <dbReference type="SAM" id="MobiDB-lite"/>
    </source>
</evidence>
<dbReference type="InParanoid" id="A0A0N0PFT0"/>
<comment type="caution">
    <text evidence="2">The sequence shown here is derived from an EMBL/GenBank/DDBJ whole genome shotgun (WGS) entry which is preliminary data.</text>
</comment>